<accession>A0ACA9JYA8</accession>
<organism evidence="1 2">
    <name type="scientific">Cetraspora pellucida</name>
    <dbReference type="NCBI Taxonomy" id="1433469"/>
    <lineage>
        <taxon>Eukaryota</taxon>
        <taxon>Fungi</taxon>
        <taxon>Fungi incertae sedis</taxon>
        <taxon>Mucoromycota</taxon>
        <taxon>Glomeromycotina</taxon>
        <taxon>Glomeromycetes</taxon>
        <taxon>Diversisporales</taxon>
        <taxon>Gigasporaceae</taxon>
        <taxon>Cetraspora</taxon>
    </lineage>
</organism>
<proteinExistence type="predicted"/>
<evidence type="ECO:0000313" key="2">
    <source>
        <dbReference type="Proteomes" id="UP000789366"/>
    </source>
</evidence>
<evidence type="ECO:0000313" key="1">
    <source>
        <dbReference type="EMBL" id="CAG8442243.1"/>
    </source>
</evidence>
<keyword evidence="2" id="KW-1185">Reference proteome</keyword>
<protein>
    <submittedName>
        <fullName evidence="1">17987_t:CDS:1</fullName>
    </submittedName>
</protein>
<sequence length="160" mass="17568">MNKFFVIFVLFAVSTVYSSEDYYSSDKLSGFKNCPGNYSVKFTSFSYSPSPIVKEGMLSMDISGETEVAIGEGASIIGTAYYNGYPINSYPEDFCEGWVRKSGSECPILPGKFSCGTTIFVYHGQVKNVVLSFDMTIIIVNNDSEVEACMEGVVSAIQYD</sequence>
<gene>
    <name evidence="1" type="ORF">SPELUC_LOCUS263</name>
</gene>
<dbReference type="Proteomes" id="UP000789366">
    <property type="component" value="Unassembled WGS sequence"/>
</dbReference>
<dbReference type="EMBL" id="CAJVPW010000083">
    <property type="protein sequence ID" value="CAG8442243.1"/>
    <property type="molecule type" value="Genomic_DNA"/>
</dbReference>
<reference evidence="1" key="1">
    <citation type="submission" date="2021-06" db="EMBL/GenBank/DDBJ databases">
        <authorList>
            <person name="Kallberg Y."/>
            <person name="Tangrot J."/>
            <person name="Rosling A."/>
        </authorList>
    </citation>
    <scope>NUCLEOTIDE SEQUENCE</scope>
    <source>
        <strain evidence="1">28 12/20/2015</strain>
    </source>
</reference>
<name>A0ACA9JYA8_9GLOM</name>
<comment type="caution">
    <text evidence="1">The sequence shown here is derived from an EMBL/GenBank/DDBJ whole genome shotgun (WGS) entry which is preliminary data.</text>
</comment>